<evidence type="ECO:0000313" key="3">
    <source>
        <dbReference type="Proteomes" id="UP001170481"/>
    </source>
</evidence>
<gene>
    <name evidence="2" type="ORF">Q4535_12900</name>
</gene>
<organism evidence="2 3">
    <name type="scientific">Cobetia amphilecti</name>
    <dbReference type="NCBI Taxonomy" id="1055104"/>
    <lineage>
        <taxon>Bacteria</taxon>
        <taxon>Pseudomonadati</taxon>
        <taxon>Pseudomonadota</taxon>
        <taxon>Gammaproteobacteria</taxon>
        <taxon>Oceanospirillales</taxon>
        <taxon>Halomonadaceae</taxon>
        <taxon>Cobetia</taxon>
    </lineage>
</organism>
<reference evidence="2" key="1">
    <citation type="submission" date="2023-07" db="EMBL/GenBank/DDBJ databases">
        <title>Genome content predicts the carbon catabolic preferences of heterotrophic bacteria.</title>
        <authorList>
            <person name="Gralka M."/>
        </authorList>
    </citation>
    <scope>NUCLEOTIDE SEQUENCE</scope>
    <source>
        <strain evidence="2">C2R13</strain>
    </source>
</reference>
<comment type="caution">
    <text evidence="2">The sequence shown here is derived from an EMBL/GenBank/DDBJ whole genome shotgun (WGS) entry which is preliminary data.</text>
</comment>
<dbReference type="AlphaFoldDB" id="A0AAP4X2B0"/>
<feature type="compositionally biased region" description="Low complexity" evidence="1">
    <location>
        <begin position="129"/>
        <end position="140"/>
    </location>
</feature>
<evidence type="ECO:0000256" key="1">
    <source>
        <dbReference type="SAM" id="MobiDB-lite"/>
    </source>
</evidence>
<dbReference type="EMBL" id="JAUORK010000018">
    <property type="protein sequence ID" value="MDO6673013.1"/>
    <property type="molecule type" value="Genomic_DNA"/>
</dbReference>
<name>A0AAP4X2B0_9GAMM</name>
<proteinExistence type="predicted"/>
<dbReference type="InterPro" id="IPR036291">
    <property type="entry name" value="NAD(P)-bd_dom_sf"/>
</dbReference>
<feature type="region of interest" description="Disordered" evidence="1">
    <location>
        <begin position="126"/>
        <end position="145"/>
    </location>
</feature>
<protein>
    <submittedName>
        <fullName evidence="2">Uncharacterized protein</fullName>
    </submittedName>
</protein>
<evidence type="ECO:0000313" key="2">
    <source>
        <dbReference type="EMBL" id="MDO6673013.1"/>
    </source>
</evidence>
<accession>A0AAP4X2B0</accession>
<dbReference type="SUPFAM" id="SSF51735">
    <property type="entry name" value="NAD(P)-binding Rossmann-fold domains"/>
    <property type="match status" value="1"/>
</dbReference>
<dbReference type="RefSeq" id="WP_043333244.1">
    <property type="nucleotide sequence ID" value="NZ_CP084115.1"/>
</dbReference>
<dbReference type="Gene3D" id="3.40.50.720">
    <property type="entry name" value="NAD(P)-binding Rossmann-like Domain"/>
    <property type="match status" value="1"/>
</dbReference>
<sequence>MLPRRRVLIAGQGEWLEAMARTFLEDGAIIALMGTAPADLERVLDALGGEQSDRFGQVVGEGCFETLVARLGRLDVLVCMPPQAMAGQSLEACLVAQVAGPGALLKAACARMLRHGGRLLAVAPPLPSQPSSSLPSQLSSQEHHGTAMAQAALSELIQRLASRAPDKVRANLLCPEGSRPDAVAECARFLAGGAGRSLNGQVLHLSD</sequence>
<dbReference type="Proteomes" id="UP001170481">
    <property type="component" value="Unassembled WGS sequence"/>
</dbReference>